<dbReference type="OrthoDB" id="191139at2759"/>
<keyword evidence="1" id="KW-0560">Oxidoreductase</keyword>
<proteinExistence type="predicted"/>
<evidence type="ECO:0000256" key="1">
    <source>
        <dbReference type="ARBA" id="ARBA00023002"/>
    </source>
</evidence>
<name>A0A166NFQ6_9HYPO</name>
<reference evidence="2 3" key="1">
    <citation type="journal article" date="2016" name="Genome Biol. Evol.">
        <title>Divergent and convergent evolution of fungal pathogenicity.</title>
        <authorList>
            <person name="Shang Y."/>
            <person name="Xiao G."/>
            <person name="Zheng P."/>
            <person name="Cen K."/>
            <person name="Zhan S."/>
            <person name="Wang C."/>
        </authorList>
    </citation>
    <scope>NUCLEOTIDE SEQUENCE [LARGE SCALE GENOMIC DNA]</scope>
    <source>
        <strain evidence="2 3">RCEF 2490</strain>
    </source>
</reference>
<organism evidence="2 3">
    <name type="scientific">Moelleriella libera RCEF 2490</name>
    <dbReference type="NCBI Taxonomy" id="1081109"/>
    <lineage>
        <taxon>Eukaryota</taxon>
        <taxon>Fungi</taxon>
        <taxon>Dikarya</taxon>
        <taxon>Ascomycota</taxon>
        <taxon>Pezizomycotina</taxon>
        <taxon>Sordariomycetes</taxon>
        <taxon>Hypocreomycetidae</taxon>
        <taxon>Hypocreales</taxon>
        <taxon>Clavicipitaceae</taxon>
        <taxon>Moelleriella</taxon>
    </lineage>
</organism>
<keyword evidence="3" id="KW-1185">Reference proteome</keyword>
<dbReference type="PANTHER" id="PTHR43157:SF31">
    <property type="entry name" value="PHOSPHATIDYLINOSITOL-GLYCAN BIOSYNTHESIS CLASS F PROTEIN"/>
    <property type="match status" value="1"/>
</dbReference>
<dbReference type="SUPFAM" id="SSF51735">
    <property type="entry name" value="NAD(P)-binding Rossmann-fold domains"/>
    <property type="match status" value="1"/>
</dbReference>
<dbReference type="STRING" id="1081109.A0A166NFQ6"/>
<dbReference type="AlphaFoldDB" id="A0A166NFQ6"/>
<dbReference type="EMBL" id="AZGY01000024">
    <property type="protein sequence ID" value="KZZ89730.1"/>
    <property type="molecule type" value="Genomic_DNA"/>
</dbReference>
<gene>
    <name evidence="2" type="ORF">AAL_07623</name>
</gene>
<dbReference type="Gene3D" id="3.40.50.720">
    <property type="entry name" value="NAD(P)-binding Rossmann-like Domain"/>
    <property type="match status" value="1"/>
</dbReference>
<dbReference type="Proteomes" id="UP000078544">
    <property type="component" value="Unassembled WGS sequence"/>
</dbReference>
<sequence>MAPSSRLDSSAPPKQPSLFNLWSRQVTCKPKPVTNVSLVGKTAIVTGASHGVGLETCRQLLDLGLSRLIIVVANELVGRIAAVGLYQGRSPSKVDIDVWKMDLVCYDSIVAFVERTKTLDRMDIVILNATLVLEKNVVCKTTGRDLTLQINYLSNALLTLLLLPVAKDKRAAQDGEPSRITTISSELAFYSRFNEKNVVSLLAGLDSPGVYPIDRMMISKLYGQFLTAELGKQVPSSVAVINCVATGIICESPQRHRGAPGLKGKLAALLVRRLGYNPAVAARSVTDAAVNHGAASHGQYLSGQKVKP</sequence>
<dbReference type="InterPro" id="IPR036291">
    <property type="entry name" value="NAD(P)-bd_dom_sf"/>
</dbReference>
<dbReference type="GO" id="GO:0016491">
    <property type="term" value="F:oxidoreductase activity"/>
    <property type="evidence" value="ECO:0007669"/>
    <property type="project" value="UniProtKB-KW"/>
</dbReference>
<accession>A0A166NFQ6</accession>
<dbReference type="Pfam" id="PF00106">
    <property type="entry name" value="adh_short"/>
    <property type="match status" value="1"/>
</dbReference>
<evidence type="ECO:0000313" key="2">
    <source>
        <dbReference type="EMBL" id="KZZ89730.1"/>
    </source>
</evidence>
<evidence type="ECO:0000313" key="3">
    <source>
        <dbReference type="Proteomes" id="UP000078544"/>
    </source>
</evidence>
<comment type="caution">
    <text evidence="2">The sequence shown here is derived from an EMBL/GenBank/DDBJ whole genome shotgun (WGS) entry which is preliminary data.</text>
</comment>
<protein>
    <submittedName>
        <fullName evidence="2">NAD(P)-binding domain protein</fullName>
    </submittedName>
</protein>
<dbReference type="PANTHER" id="PTHR43157">
    <property type="entry name" value="PHOSPHATIDYLINOSITOL-GLYCAN BIOSYNTHESIS CLASS F PROTEIN-RELATED"/>
    <property type="match status" value="1"/>
</dbReference>
<dbReference type="InterPro" id="IPR002347">
    <property type="entry name" value="SDR_fam"/>
</dbReference>